<dbReference type="GeneID" id="93620939"/>
<accession>I1CLD3</accession>
<dbReference type="InParanoid" id="I1CLD3"/>
<dbReference type="Proteomes" id="UP000009138">
    <property type="component" value="Unassembled WGS sequence"/>
</dbReference>
<name>I1CLD3_RHIO9</name>
<keyword evidence="2" id="KW-1185">Reference proteome</keyword>
<evidence type="ECO:0000313" key="2">
    <source>
        <dbReference type="Proteomes" id="UP000009138"/>
    </source>
</evidence>
<dbReference type="AlphaFoldDB" id="I1CLD3"/>
<dbReference type="RefSeq" id="XP_067524659.1">
    <property type="nucleotide sequence ID" value="XM_067668558.1"/>
</dbReference>
<evidence type="ECO:0000313" key="1">
    <source>
        <dbReference type="EMBL" id="EIE89263.1"/>
    </source>
</evidence>
<sequence length="55" mass="6244">MAARANTRTVATRADVGMMTTRTHIDMLIVTLIRVQVEERNINIRTSHDCRADAF</sequence>
<reference evidence="1 2" key="1">
    <citation type="journal article" date="2009" name="PLoS Genet.">
        <title>Genomic analysis of the basal lineage fungus Rhizopus oryzae reveals a whole-genome duplication.</title>
        <authorList>
            <person name="Ma L.-J."/>
            <person name="Ibrahim A.S."/>
            <person name="Skory C."/>
            <person name="Grabherr M.G."/>
            <person name="Burger G."/>
            <person name="Butler M."/>
            <person name="Elias M."/>
            <person name="Idnurm A."/>
            <person name="Lang B.F."/>
            <person name="Sone T."/>
            <person name="Abe A."/>
            <person name="Calvo S.E."/>
            <person name="Corrochano L.M."/>
            <person name="Engels R."/>
            <person name="Fu J."/>
            <person name="Hansberg W."/>
            <person name="Kim J.-M."/>
            <person name="Kodira C.D."/>
            <person name="Koehrsen M.J."/>
            <person name="Liu B."/>
            <person name="Miranda-Saavedra D."/>
            <person name="O'Leary S."/>
            <person name="Ortiz-Castellanos L."/>
            <person name="Poulter R."/>
            <person name="Rodriguez-Romero J."/>
            <person name="Ruiz-Herrera J."/>
            <person name="Shen Y.-Q."/>
            <person name="Zeng Q."/>
            <person name="Galagan J."/>
            <person name="Birren B.W."/>
            <person name="Cuomo C.A."/>
            <person name="Wickes B.L."/>
        </authorList>
    </citation>
    <scope>NUCLEOTIDE SEQUENCE [LARGE SCALE GENOMIC DNA]</scope>
    <source>
        <strain evidence="2">RA 99-880 / ATCC MYA-4621 / FGSC 9543 / NRRL 43880</strain>
    </source>
</reference>
<dbReference type="EMBL" id="CH476744">
    <property type="protein sequence ID" value="EIE89263.1"/>
    <property type="molecule type" value="Genomic_DNA"/>
</dbReference>
<protein>
    <submittedName>
        <fullName evidence="1">Uncharacterized protein</fullName>
    </submittedName>
</protein>
<dbReference type="VEuPathDB" id="FungiDB:RO3G_13974"/>
<gene>
    <name evidence="1" type="ORF">RO3G_13974</name>
</gene>
<organism evidence="1 2">
    <name type="scientific">Rhizopus delemar (strain RA 99-880 / ATCC MYA-4621 / FGSC 9543 / NRRL 43880)</name>
    <name type="common">Mucormycosis agent</name>
    <name type="synonym">Rhizopus arrhizus var. delemar</name>
    <dbReference type="NCBI Taxonomy" id="246409"/>
    <lineage>
        <taxon>Eukaryota</taxon>
        <taxon>Fungi</taxon>
        <taxon>Fungi incertae sedis</taxon>
        <taxon>Mucoromycota</taxon>
        <taxon>Mucoromycotina</taxon>
        <taxon>Mucoromycetes</taxon>
        <taxon>Mucorales</taxon>
        <taxon>Mucorineae</taxon>
        <taxon>Rhizopodaceae</taxon>
        <taxon>Rhizopus</taxon>
    </lineage>
</organism>
<proteinExistence type="predicted"/>